<name>A0AA43TRU3_9LECA</name>
<reference evidence="2" key="1">
    <citation type="journal article" date="2023" name="Genome Biol. Evol.">
        <title>First Whole Genome Sequence and Flow Cytometry Genome Size Data for the Lichen-Forming Fungus Ramalina farinacea (Ascomycota).</title>
        <authorList>
            <person name="Llewellyn T."/>
            <person name="Mian S."/>
            <person name="Hill R."/>
            <person name="Leitch I.J."/>
            <person name="Gaya E."/>
        </authorList>
    </citation>
    <scope>NUCLEOTIDE SEQUENCE</scope>
    <source>
        <strain evidence="2">LIQ254RAFAR</strain>
    </source>
</reference>
<protein>
    <submittedName>
        <fullName evidence="2">Uncharacterized protein</fullName>
    </submittedName>
</protein>
<keyword evidence="3" id="KW-1185">Reference proteome</keyword>
<gene>
    <name evidence="2" type="ORF">OHK93_000476</name>
</gene>
<dbReference type="InterPro" id="IPR036514">
    <property type="entry name" value="SGNH_hydro_sf"/>
</dbReference>
<feature type="compositionally biased region" description="Acidic residues" evidence="1">
    <location>
        <begin position="561"/>
        <end position="575"/>
    </location>
</feature>
<sequence length="584" mass="65308">MSARGFGKDILQEKRMQDFQFYPATNPKIHVSPTQPDKSPWSDNHKYIGRWTATPNHLRKDGTFPGVYFDITIRNTTSLFLALHNRPKAKSADAATQTLSAAATPSNGAKAGHLSFRPFPANQQPAPPISLLARLDDEEYILLPNSSSLVSVSSRTLAQDQDHHVRIVAPMIDDAGRGVVELEGLWLSKGGMLVKVPGSILSEEYVDEDSLRAENPIVGEKHRNSLNEIEKDGVNRFSHTQFHRTSEDDLLIAEKQRRKVLEVITDSPGSFTRKRKGLRTGGGDGLLAGVMGWEYLLGEMFKADHVGIGVDGMCLVQDCIGGTGFPAGIGDVFFRSGPYGSEYFEYSWPFSGYIPDVLVLNLGDSDHTSFLDHQENYGLSLWDLTEKFENTYVSLIKGIRRLGYPKHPAVIHSERLGSPGIIPNGSPATIPIFVMRPLRGQMEQATQNVVGKLRMDGDKSVFWLDTSGWLDADIEAESPGDFFLDESVTPHRWRLTEQGNQRVAIFLHTHVCRYLARLEDRCAFLPQEVYQGTVYDPEEAHLNQFLEKEKERKLRKLFWEDEDSGDDDDDDDDDVQISTGDIGT</sequence>
<dbReference type="AlphaFoldDB" id="A0AA43TRU3"/>
<organism evidence="2 3">
    <name type="scientific">Ramalina farinacea</name>
    <dbReference type="NCBI Taxonomy" id="258253"/>
    <lineage>
        <taxon>Eukaryota</taxon>
        <taxon>Fungi</taxon>
        <taxon>Dikarya</taxon>
        <taxon>Ascomycota</taxon>
        <taxon>Pezizomycotina</taxon>
        <taxon>Lecanoromycetes</taxon>
        <taxon>OSLEUM clade</taxon>
        <taxon>Lecanoromycetidae</taxon>
        <taxon>Lecanorales</taxon>
        <taxon>Lecanorineae</taxon>
        <taxon>Ramalinaceae</taxon>
        <taxon>Ramalina</taxon>
    </lineage>
</organism>
<accession>A0AA43TRU3</accession>
<dbReference type="Gene3D" id="3.40.50.1110">
    <property type="entry name" value="SGNH hydrolase"/>
    <property type="match status" value="1"/>
</dbReference>
<evidence type="ECO:0000256" key="1">
    <source>
        <dbReference type="SAM" id="MobiDB-lite"/>
    </source>
</evidence>
<dbReference type="Proteomes" id="UP001161017">
    <property type="component" value="Unassembled WGS sequence"/>
</dbReference>
<feature type="region of interest" description="Disordered" evidence="1">
    <location>
        <begin position="561"/>
        <end position="584"/>
    </location>
</feature>
<dbReference type="EMBL" id="JAPUFD010000001">
    <property type="protein sequence ID" value="MDI1485339.1"/>
    <property type="molecule type" value="Genomic_DNA"/>
</dbReference>
<comment type="caution">
    <text evidence="2">The sequence shown here is derived from an EMBL/GenBank/DDBJ whole genome shotgun (WGS) entry which is preliminary data.</text>
</comment>
<evidence type="ECO:0000313" key="3">
    <source>
        <dbReference type="Proteomes" id="UP001161017"/>
    </source>
</evidence>
<proteinExistence type="predicted"/>
<evidence type="ECO:0000313" key="2">
    <source>
        <dbReference type="EMBL" id="MDI1485339.1"/>
    </source>
</evidence>